<dbReference type="CDD" id="cd12153">
    <property type="entry name" value="F1-ATPase_epsilon"/>
    <property type="match status" value="1"/>
</dbReference>
<dbReference type="InterPro" id="IPR006721">
    <property type="entry name" value="ATP_synth_F1_esu_mt"/>
</dbReference>
<reference evidence="2 3" key="3">
    <citation type="journal article" date="2016" name="Sci. Rep.">
        <title>Genome-wide diversity and gene expression profiling of Babesia microti isolates identify polymorphic genes that mediate host-pathogen interactions.</title>
        <authorList>
            <person name="Silva J.C."/>
            <person name="Cornillot E."/>
            <person name="McCracken C."/>
            <person name="Usmani-Brown S."/>
            <person name="Dwivedi A."/>
            <person name="Ifeonu O.O."/>
            <person name="Crabtree J."/>
            <person name="Gotia H.T."/>
            <person name="Virji A.Z."/>
            <person name="Reynes C."/>
            <person name="Colinge J."/>
            <person name="Kumar V."/>
            <person name="Lawres L."/>
            <person name="Pazzi J.E."/>
            <person name="Pablo J.V."/>
            <person name="Hung C."/>
            <person name="Brancato J."/>
            <person name="Kumari P."/>
            <person name="Orvis J."/>
            <person name="Tretina K."/>
            <person name="Chibucos M."/>
            <person name="Ott S."/>
            <person name="Sadzewicz L."/>
            <person name="Sengamalay N."/>
            <person name="Shetty A.C."/>
            <person name="Su Q."/>
            <person name="Tallon L."/>
            <person name="Fraser C.M."/>
            <person name="Frutos R."/>
            <person name="Molina D.M."/>
            <person name="Krause P.J."/>
            <person name="Ben Mamoun C."/>
        </authorList>
    </citation>
    <scope>NUCLEOTIDE SEQUENCE [LARGE SCALE GENOMIC DNA]</scope>
    <source>
        <strain evidence="2 3">RI</strain>
    </source>
</reference>
<accession>A0A0K3AN45</accession>
<dbReference type="KEGG" id="bmic:BMR1_03g02745"/>
<name>A0A0K3AN45_BABMR</name>
<comment type="similarity">
    <text evidence="1">Belongs to the eukaryotic ATPase epsilon family.</text>
</comment>
<dbReference type="RefSeq" id="XP_012649160.1">
    <property type="nucleotide sequence ID" value="XM_012793706.1"/>
</dbReference>
<evidence type="ECO:0000313" key="3">
    <source>
        <dbReference type="Proteomes" id="UP000002899"/>
    </source>
</evidence>
<dbReference type="GeneID" id="24425191"/>
<dbReference type="VEuPathDB" id="PiroplasmaDB:BMR1_03g02745"/>
<keyword evidence="3" id="KW-1185">Reference proteome</keyword>
<dbReference type="Gene3D" id="1.10.1620.20">
    <property type="entry name" value="ATP synthase, F1 complex, epsilon subunit superfamily, mitochondrial"/>
    <property type="match status" value="1"/>
</dbReference>
<dbReference type="GO" id="GO:0045259">
    <property type="term" value="C:proton-transporting ATP synthase complex"/>
    <property type="evidence" value="ECO:0007669"/>
    <property type="project" value="InterPro"/>
</dbReference>
<dbReference type="SUPFAM" id="SSF48690">
    <property type="entry name" value="Epsilon subunit of mitochondrial F1F0-ATP synthase"/>
    <property type="match status" value="1"/>
</dbReference>
<evidence type="ECO:0000256" key="1">
    <source>
        <dbReference type="ARBA" id="ARBA00009502"/>
    </source>
</evidence>
<organism evidence="2 3">
    <name type="scientific">Babesia microti (strain RI)</name>
    <dbReference type="NCBI Taxonomy" id="1133968"/>
    <lineage>
        <taxon>Eukaryota</taxon>
        <taxon>Sar</taxon>
        <taxon>Alveolata</taxon>
        <taxon>Apicomplexa</taxon>
        <taxon>Aconoidasida</taxon>
        <taxon>Piroplasmida</taxon>
        <taxon>Babesiidae</taxon>
        <taxon>Babesia</taxon>
    </lineage>
</organism>
<sequence length="70" mass="8061">MWRYAGVSYNRYAIEMAQILCKCLKDPFRDIALSRHSINIKENIFGKGDGHNKVLDNLDIAFEKSVQSNN</sequence>
<evidence type="ECO:0000313" key="2">
    <source>
        <dbReference type="EMBL" id="CTQ41149.1"/>
    </source>
</evidence>
<dbReference type="AlphaFoldDB" id="A0A0K3AN45"/>
<dbReference type="OMA" id="YTNEMAV"/>
<reference evidence="2 3" key="2">
    <citation type="journal article" date="2013" name="PLoS ONE">
        <title>Whole genome mapping and re-organization of the nuclear and mitochondrial genomes of Babesia microti isolates.</title>
        <authorList>
            <person name="Cornillot E."/>
            <person name="Dassouli A."/>
            <person name="Garg A."/>
            <person name="Pachikara N."/>
            <person name="Randazzo S."/>
            <person name="Depoix D."/>
            <person name="Carcy B."/>
            <person name="Delbecq S."/>
            <person name="Frutos R."/>
            <person name="Silva J.C."/>
            <person name="Sutton R."/>
            <person name="Krause P.J."/>
            <person name="Mamoun C.B."/>
        </authorList>
    </citation>
    <scope>NUCLEOTIDE SEQUENCE [LARGE SCALE GENOMIC DNA]</scope>
    <source>
        <strain evidence="2 3">RI</strain>
    </source>
</reference>
<dbReference type="InterPro" id="IPR036742">
    <property type="entry name" value="ATP_synth_F1_esu_sf_mt"/>
</dbReference>
<proteinExistence type="inferred from homology"/>
<dbReference type="GO" id="GO:0046933">
    <property type="term" value="F:proton-transporting ATP synthase activity, rotational mechanism"/>
    <property type="evidence" value="ECO:0007669"/>
    <property type="project" value="InterPro"/>
</dbReference>
<dbReference type="Pfam" id="PF04627">
    <property type="entry name" value="ATP-synt_Eps"/>
    <property type="match status" value="1"/>
</dbReference>
<reference evidence="2 3" key="1">
    <citation type="journal article" date="2012" name="Nucleic Acids Res.">
        <title>Sequencing of the smallest Apicomplexan genome from the human pathogen Babesia microti.</title>
        <authorList>
            <person name="Cornillot E."/>
            <person name="Hadj-Kaddour K."/>
            <person name="Dassouli A."/>
            <person name="Noel B."/>
            <person name="Ranwez V."/>
            <person name="Vacherie B."/>
            <person name="Augagneur Y."/>
            <person name="Bres V."/>
            <person name="Duclos A."/>
            <person name="Randazzo S."/>
            <person name="Carcy B."/>
            <person name="Debierre-Grockiego F."/>
            <person name="Delbecq S."/>
            <person name="Moubri-Menage K."/>
            <person name="Shams-Eldin H."/>
            <person name="Usmani-Brown S."/>
            <person name="Bringaud F."/>
            <person name="Wincker P."/>
            <person name="Vivares C.P."/>
            <person name="Schwarz R.T."/>
            <person name="Schetters T.P."/>
            <person name="Krause P.J."/>
            <person name="Gorenflot A."/>
            <person name="Berry V."/>
            <person name="Barbe V."/>
            <person name="Ben Mamoun C."/>
        </authorList>
    </citation>
    <scope>NUCLEOTIDE SEQUENCE [LARGE SCALE GENOMIC DNA]</scope>
    <source>
        <strain evidence="2 3">RI</strain>
    </source>
</reference>
<dbReference type="Proteomes" id="UP000002899">
    <property type="component" value="Chromosome III"/>
</dbReference>
<dbReference type="OrthoDB" id="269124at2759"/>
<dbReference type="GO" id="GO:0005743">
    <property type="term" value="C:mitochondrial inner membrane"/>
    <property type="evidence" value="ECO:0007669"/>
    <property type="project" value="InterPro"/>
</dbReference>
<protein>
    <submittedName>
        <fullName evidence="2">Mitochondrial ATP synthase F1, epsilon subunit, putative</fullName>
    </submittedName>
</protein>
<dbReference type="EMBL" id="LN871598">
    <property type="protein sequence ID" value="CTQ41149.1"/>
    <property type="molecule type" value="Genomic_DNA"/>
</dbReference>